<comment type="caution">
    <text evidence="1">The sequence shown here is derived from an EMBL/GenBank/DDBJ whole genome shotgun (WGS) entry which is preliminary data.</text>
</comment>
<dbReference type="AlphaFoldDB" id="A0A5J4W3H8"/>
<proteinExistence type="predicted"/>
<accession>A0A5J4W3H8</accession>
<gene>
    <name evidence="1" type="ORF">EZS28_014999</name>
</gene>
<reference evidence="1 2" key="1">
    <citation type="submission" date="2019-03" db="EMBL/GenBank/DDBJ databases">
        <title>Single cell metagenomics reveals metabolic interactions within the superorganism composed of flagellate Streblomastix strix and complex community of Bacteroidetes bacteria on its surface.</title>
        <authorList>
            <person name="Treitli S.C."/>
            <person name="Kolisko M."/>
            <person name="Husnik F."/>
            <person name="Keeling P."/>
            <person name="Hampl V."/>
        </authorList>
    </citation>
    <scope>NUCLEOTIDE SEQUENCE [LARGE SCALE GENOMIC DNA]</scope>
    <source>
        <strain evidence="1">ST1C</strain>
    </source>
</reference>
<evidence type="ECO:0000313" key="1">
    <source>
        <dbReference type="EMBL" id="KAA6389471.1"/>
    </source>
</evidence>
<sequence length="109" mass="12081">MLLPLEQLPLPVSIGDKTLQWQVKNDNDDIIFGSNEEFEPPVPNAITKLDLTQQLERQSFLASSGLDPQLIVQGDGITLIASYATTDLFPTGGQLEGLIKRLFIQKLYP</sequence>
<dbReference type="EMBL" id="SNRW01003575">
    <property type="protein sequence ID" value="KAA6389471.1"/>
    <property type="molecule type" value="Genomic_DNA"/>
</dbReference>
<evidence type="ECO:0000313" key="2">
    <source>
        <dbReference type="Proteomes" id="UP000324800"/>
    </source>
</evidence>
<name>A0A5J4W3H8_9EUKA</name>
<dbReference type="Proteomes" id="UP000324800">
    <property type="component" value="Unassembled WGS sequence"/>
</dbReference>
<organism evidence="1 2">
    <name type="scientific">Streblomastix strix</name>
    <dbReference type="NCBI Taxonomy" id="222440"/>
    <lineage>
        <taxon>Eukaryota</taxon>
        <taxon>Metamonada</taxon>
        <taxon>Preaxostyla</taxon>
        <taxon>Oxymonadida</taxon>
        <taxon>Streblomastigidae</taxon>
        <taxon>Streblomastix</taxon>
    </lineage>
</organism>
<protein>
    <submittedName>
        <fullName evidence="1">Uncharacterized protein</fullName>
    </submittedName>
</protein>